<dbReference type="SUPFAM" id="SSF49899">
    <property type="entry name" value="Concanavalin A-like lectins/glucanases"/>
    <property type="match status" value="2"/>
</dbReference>
<evidence type="ECO:0000259" key="1">
    <source>
        <dbReference type="SMART" id="SM00635"/>
    </source>
</evidence>
<gene>
    <name evidence="2" type="ORF">DHW61_11025</name>
</gene>
<dbReference type="SMART" id="SM00635">
    <property type="entry name" value="BID_2"/>
    <property type="match status" value="2"/>
</dbReference>
<sequence length="757" mass="82165">MFRLRNGSTYNAGTLMNHMWLLSHGYQQATMNTDATKFELGEWKEVTIITTPDNGTAKGNMSDVYIDGLKVGSQLSNNFNSAYINQVNFYSGTKDLISFSIDDIKIYSGVKAPESENAAAPESVTLGITPSIMATGDSIRLIATIAPDGAREGLTYSITNGSEYVSVSKDGLITAVKAGTATIRVASASYPEIYDECIITVVDNNTIVRVESLTLAEDNITLFIGQAKDLIPQITPANAAEQGVSFEVISGFDCITVSQTGVVTALKAGAAVVRVKSLDNPKAYVDCNVAVVNNVSPGTIIFSDTFSTALDLSKWETATSNNQFTENKVVDGALRMFDDNGAGQPKAFFGFEPQASTVSMQFKIKVTRDLKEGTDKFSAVTIGFGTGLITSQVNEAFRFKTSGSVSNNTVTNARFVYSNPEGTNFLDTGKNYERNEWYTVTMVTTPDNGSERANTTDIYIDGVKVIDKAVNKNKFATIDKFILQTGTTDLTEYFIDDMKIWTGDYADGETGENPEEPSQNLIYGEDFNNITLGELPVASSETNPSIRPSWKITSASGAAIGIVDDRENNKALKFTDDSDSLQPKALLIFDKATGTTTIEFDLLMEDDRIYVEGTEKASVVSIGVGSTDIGSPSSKAREMFRLKTKANVEVVDGVSVVTGRKFCYEQEDNSGKYIDIPGISYELNTWYTIKLVMTPGEEGTTSIFINGVELVTDALNKKPVVPNTDPAITANTIDSFIIQGEKASLATFWIDNVKIYR</sequence>
<evidence type="ECO:0000313" key="2">
    <source>
        <dbReference type="EMBL" id="HCL02923.1"/>
    </source>
</evidence>
<dbReference type="Gene3D" id="2.60.40.1080">
    <property type="match status" value="2"/>
</dbReference>
<accession>A0A3D2X8J0</accession>
<comment type="caution">
    <text evidence="2">The sequence shown here is derived from an EMBL/GenBank/DDBJ whole genome shotgun (WGS) entry which is preliminary data.</text>
</comment>
<name>A0A3D2X8J0_9FIRM</name>
<dbReference type="Gene3D" id="2.60.120.200">
    <property type="match status" value="2"/>
</dbReference>
<dbReference type="Proteomes" id="UP000262969">
    <property type="component" value="Unassembled WGS sequence"/>
</dbReference>
<dbReference type="InterPro" id="IPR008964">
    <property type="entry name" value="Invasin/intimin_cell_adhesion"/>
</dbReference>
<feature type="domain" description="BIG2" evidence="1">
    <location>
        <begin position="120"/>
        <end position="192"/>
    </location>
</feature>
<dbReference type="InterPro" id="IPR013320">
    <property type="entry name" value="ConA-like_dom_sf"/>
</dbReference>
<proteinExistence type="predicted"/>
<dbReference type="EMBL" id="DPVV01000370">
    <property type="protein sequence ID" value="HCL02923.1"/>
    <property type="molecule type" value="Genomic_DNA"/>
</dbReference>
<protein>
    <recommendedName>
        <fullName evidence="1">BIG2 domain-containing protein</fullName>
    </recommendedName>
</protein>
<dbReference type="AlphaFoldDB" id="A0A3D2X8J0"/>
<dbReference type="SUPFAM" id="SSF49373">
    <property type="entry name" value="Invasin/intimin cell-adhesion fragments"/>
    <property type="match status" value="2"/>
</dbReference>
<evidence type="ECO:0000313" key="3">
    <source>
        <dbReference type="Proteomes" id="UP000262969"/>
    </source>
</evidence>
<dbReference type="InterPro" id="IPR003343">
    <property type="entry name" value="Big_2"/>
</dbReference>
<organism evidence="2 3">
    <name type="scientific">Lachnoclostridium phytofermentans</name>
    <dbReference type="NCBI Taxonomy" id="66219"/>
    <lineage>
        <taxon>Bacteria</taxon>
        <taxon>Bacillati</taxon>
        <taxon>Bacillota</taxon>
        <taxon>Clostridia</taxon>
        <taxon>Lachnospirales</taxon>
        <taxon>Lachnospiraceae</taxon>
    </lineage>
</organism>
<reference evidence="2 3" key="1">
    <citation type="journal article" date="2018" name="Nat. Biotechnol.">
        <title>A standardized bacterial taxonomy based on genome phylogeny substantially revises the tree of life.</title>
        <authorList>
            <person name="Parks D.H."/>
            <person name="Chuvochina M."/>
            <person name="Waite D.W."/>
            <person name="Rinke C."/>
            <person name="Skarshewski A."/>
            <person name="Chaumeil P.A."/>
            <person name="Hugenholtz P."/>
        </authorList>
    </citation>
    <scope>NUCLEOTIDE SEQUENCE [LARGE SCALE GENOMIC DNA]</scope>
    <source>
        <strain evidence="2">UBA11728</strain>
    </source>
</reference>
<dbReference type="Pfam" id="PF02368">
    <property type="entry name" value="Big_2"/>
    <property type="match status" value="2"/>
</dbReference>
<feature type="domain" description="BIG2" evidence="1">
    <location>
        <begin position="209"/>
        <end position="286"/>
    </location>
</feature>